<evidence type="ECO:0000313" key="4">
    <source>
        <dbReference type="EMBL" id="ATI15884.1"/>
    </source>
</evidence>
<organism evidence="4 5">
    <name type="scientific">Escherichia phage vB_EcoM_PHB05</name>
    <dbReference type="NCBI Taxonomy" id="2041347"/>
    <lineage>
        <taxon>Viruses</taxon>
        <taxon>Duplodnaviria</taxon>
        <taxon>Heunggongvirae</taxon>
        <taxon>Uroviricota</taxon>
        <taxon>Caudoviricetes</taxon>
        <taxon>Stephanstirmvirinae</taxon>
        <taxon>Justusliebigvirus</taxon>
        <taxon>Justusliebigvirus PHB05</taxon>
    </lineage>
</organism>
<keyword evidence="2" id="KW-1245">Viral tail assembly</keyword>
<accession>A0A291LAI0</accession>
<sequence length="183" mass="21057">MKKDVIYTGFELYQPELTEENVMYLSIGAGFLKDKDGNDWYEIQKYLSKNYPDAYFLTLDHNNVVVAATKDVSTYFPAGLTVLVTYNVPDKIEEESNLGSWRYDNGKFVSHNGFAIEDANLKMEKELTWATNQISAIQDLEELQGLSEEQKDWLGKVKLYRATLIQINVEDAPNITWPTRPKK</sequence>
<dbReference type="KEGG" id="vg:62611854"/>
<dbReference type="Proteomes" id="UP000230824">
    <property type="component" value="Segment"/>
</dbReference>
<keyword evidence="2" id="KW-1188">Viral release from host cell</keyword>
<dbReference type="GO" id="GO:0098004">
    <property type="term" value="P:virus tail fiber assembly"/>
    <property type="evidence" value="ECO:0007669"/>
    <property type="project" value="UniProtKB-KW"/>
</dbReference>
<evidence type="ECO:0000256" key="3">
    <source>
        <dbReference type="ARBA" id="ARBA00023138"/>
    </source>
</evidence>
<dbReference type="GeneID" id="62611854"/>
<dbReference type="EMBL" id="MF805809">
    <property type="protein sequence ID" value="ATI15884.1"/>
    <property type="molecule type" value="Genomic_DNA"/>
</dbReference>
<reference evidence="4 5" key="1">
    <citation type="submission" date="2017-09" db="EMBL/GenBank/DDBJ databases">
        <title>Phage vB_EcoM_PHB05 against multidrug-resistant shiga toxin-producing Escherichia.</title>
        <authorList>
            <person name="Chen Y."/>
            <person name="Song J."/>
            <person name="Wu B."/>
        </authorList>
    </citation>
    <scope>NUCLEOTIDE SEQUENCE [LARGE SCALE GENOMIC DNA]</scope>
    <source>
        <strain evidence="4">Wastewater</strain>
    </source>
</reference>
<evidence type="ECO:0000313" key="5">
    <source>
        <dbReference type="Proteomes" id="UP000230824"/>
    </source>
</evidence>
<name>A0A291LAI0_9CAUD</name>
<protein>
    <submittedName>
        <fullName evidence="4">Putative tail fiber chaperone</fullName>
    </submittedName>
</protein>
<keyword evidence="5" id="KW-1185">Reference proteome</keyword>
<keyword evidence="3" id="KW-1246">Viral tail fiber assembly</keyword>
<dbReference type="RefSeq" id="YP_009984510.1">
    <property type="nucleotide sequence ID" value="NC_052652.1"/>
</dbReference>
<evidence type="ECO:0000256" key="1">
    <source>
        <dbReference type="ARBA" id="ARBA00008579"/>
    </source>
</evidence>
<proteinExistence type="inferred from homology"/>
<dbReference type="InterPro" id="IPR003458">
    <property type="entry name" value="Phage_T4_Gp38_tail_assem"/>
</dbReference>
<comment type="similarity">
    <text evidence="1">Belongs to the tfa family.</text>
</comment>
<dbReference type="Pfam" id="PF02413">
    <property type="entry name" value="Caudo_TAP"/>
    <property type="match status" value="1"/>
</dbReference>
<evidence type="ECO:0000256" key="2">
    <source>
        <dbReference type="ARBA" id="ARBA00022465"/>
    </source>
</evidence>